<feature type="non-terminal residue" evidence="2">
    <location>
        <position position="1"/>
    </location>
</feature>
<evidence type="ECO:0000313" key="2">
    <source>
        <dbReference type="EMBL" id="RDY00197.1"/>
    </source>
</evidence>
<proteinExistence type="predicted"/>
<gene>
    <name evidence="2" type="ORF">CR513_16645</name>
</gene>
<dbReference type="AlphaFoldDB" id="A0A371HBS8"/>
<keyword evidence="3" id="KW-1185">Reference proteome</keyword>
<comment type="caution">
    <text evidence="2">The sequence shown here is derived from an EMBL/GenBank/DDBJ whole genome shotgun (WGS) entry which is preliminary data.</text>
</comment>
<protein>
    <submittedName>
        <fullName evidence="2">Uncharacterized protein</fullName>
    </submittedName>
</protein>
<feature type="compositionally biased region" description="Basic residues" evidence="1">
    <location>
        <begin position="34"/>
        <end position="68"/>
    </location>
</feature>
<sequence>MKKPRNKPTYNRRRANRRWQGDTSPRCDQEISRKKTWSRGRWRRLGRKRKMASSRPTRKAHSRSKKRLAMTPTD</sequence>
<evidence type="ECO:0000256" key="1">
    <source>
        <dbReference type="SAM" id="MobiDB-lite"/>
    </source>
</evidence>
<accession>A0A371HBS8</accession>
<dbReference type="Proteomes" id="UP000257109">
    <property type="component" value="Unassembled WGS sequence"/>
</dbReference>
<dbReference type="EMBL" id="QJKJ01003052">
    <property type="protein sequence ID" value="RDY00197.1"/>
    <property type="molecule type" value="Genomic_DNA"/>
</dbReference>
<evidence type="ECO:0000313" key="3">
    <source>
        <dbReference type="Proteomes" id="UP000257109"/>
    </source>
</evidence>
<feature type="region of interest" description="Disordered" evidence="1">
    <location>
        <begin position="1"/>
        <end position="74"/>
    </location>
</feature>
<reference evidence="2" key="1">
    <citation type="submission" date="2018-05" db="EMBL/GenBank/DDBJ databases">
        <title>Draft genome of Mucuna pruriens seed.</title>
        <authorList>
            <person name="Nnadi N.E."/>
            <person name="Vos R."/>
            <person name="Hasami M.H."/>
            <person name="Devisetty U.K."/>
            <person name="Aguiy J.C."/>
        </authorList>
    </citation>
    <scope>NUCLEOTIDE SEQUENCE [LARGE SCALE GENOMIC DNA]</scope>
    <source>
        <strain evidence="2">JCA_2017</strain>
    </source>
</reference>
<organism evidence="2 3">
    <name type="scientific">Mucuna pruriens</name>
    <name type="common">Velvet bean</name>
    <name type="synonym">Dolichos pruriens</name>
    <dbReference type="NCBI Taxonomy" id="157652"/>
    <lineage>
        <taxon>Eukaryota</taxon>
        <taxon>Viridiplantae</taxon>
        <taxon>Streptophyta</taxon>
        <taxon>Embryophyta</taxon>
        <taxon>Tracheophyta</taxon>
        <taxon>Spermatophyta</taxon>
        <taxon>Magnoliopsida</taxon>
        <taxon>eudicotyledons</taxon>
        <taxon>Gunneridae</taxon>
        <taxon>Pentapetalae</taxon>
        <taxon>rosids</taxon>
        <taxon>fabids</taxon>
        <taxon>Fabales</taxon>
        <taxon>Fabaceae</taxon>
        <taxon>Papilionoideae</taxon>
        <taxon>50 kb inversion clade</taxon>
        <taxon>NPAAA clade</taxon>
        <taxon>indigoferoid/millettioid clade</taxon>
        <taxon>Phaseoleae</taxon>
        <taxon>Mucuna</taxon>
    </lineage>
</organism>
<feature type="compositionally biased region" description="Basic residues" evidence="1">
    <location>
        <begin position="1"/>
        <end position="17"/>
    </location>
</feature>
<name>A0A371HBS8_MUCPR</name>